<dbReference type="InterPro" id="IPR001107">
    <property type="entry name" value="Band_7"/>
</dbReference>
<evidence type="ECO:0000256" key="4">
    <source>
        <dbReference type="ARBA" id="ARBA00023128"/>
    </source>
</evidence>
<dbReference type="Pfam" id="PF01145">
    <property type="entry name" value="Band_7"/>
    <property type="match status" value="1"/>
</dbReference>
<evidence type="ECO:0000256" key="3">
    <source>
        <dbReference type="ARBA" id="ARBA00022792"/>
    </source>
</evidence>
<dbReference type="GO" id="GO:0007005">
    <property type="term" value="P:mitochondrion organization"/>
    <property type="evidence" value="ECO:0007669"/>
    <property type="project" value="TreeGrafter"/>
</dbReference>
<keyword evidence="5 6" id="KW-0472">Membrane</keyword>
<dbReference type="AlphaFoldDB" id="A0AAD1XQ57"/>
<dbReference type="CDD" id="cd03401">
    <property type="entry name" value="SPFH_prohibitin"/>
    <property type="match status" value="1"/>
</dbReference>
<gene>
    <name evidence="8" type="ORF">ECRASSUSDP1_LOCUS18340</name>
</gene>
<keyword evidence="4" id="KW-0496">Mitochondrion</keyword>
<dbReference type="FunFam" id="3.30.479.30:FF:000001">
    <property type="entry name" value="Prohibitin 2"/>
    <property type="match status" value="1"/>
</dbReference>
<feature type="transmembrane region" description="Helical" evidence="6">
    <location>
        <begin position="9"/>
        <end position="26"/>
    </location>
</feature>
<evidence type="ECO:0000256" key="6">
    <source>
        <dbReference type="RuleBase" id="RU366048"/>
    </source>
</evidence>
<reference evidence="8" key="1">
    <citation type="submission" date="2023-07" db="EMBL/GenBank/DDBJ databases">
        <authorList>
            <consortium name="AG Swart"/>
            <person name="Singh M."/>
            <person name="Singh A."/>
            <person name="Seah K."/>
            <person name="Emmerich C."/>
        </authorList>
    </citation>
    <scope>NUCLEOTIDE SEQUENCE</scope>
    <source>
        <strain evidence="8">DP1</strain>
    </source>
</reference>
<keyword evidence="6" id="KW-0812">Transmembrane</keyword>
<proteinExistence type="inferred from homology"/>
<dbReference type="PANTHER" id="PTHR23222">
    <property type="entry name" value="PROHIBITIN"/>
    <property type="match status" value="1"/>
</dbReference>
<dbReference type="SMART" id="SM00244">
    <property type="entry name" value="PHB"/>
    <property type="match status" value="1"/>
</dbReference>
<dbReference type="InterPro" id="IPR000163">
    <property type="entry name" value="Prohibitin"/>
</dbReference>
<evidence type="ECO:0000259" key="7">
    <source>
        <dbReference type="SMART" id="SM00244"/>
    </source>
</evidence>
<keyword evidence="6" id="KW-1133">Transmembrane helix</keyword>
<dbReference type="EMBL" id="CAMPGE010018553">
    <property type="protein sequence ID" value="CAI2376961.1"/>
    <property type="molecule type" value="Genomic_DNA"/>
</dbReference>
<feature type="domain" description="Band 7" evidence="7">
    <location>
        <begin position="29"/>
        <end position="190"/>
    </location>
</feature>
<evidence type="ECO:0000256" key="1">
    <source>
        <dbReference type="ARBA" id="ARBA00004273"/>
    </source>
</evidence>
<keyword evidence="9" id="KW-1185">Reference proteome</keyword>
<dbReference type="Gene3D" id="3.30.479.30">
    <property type="entry name" value="Band 7 domain"/>
    <property type="match status" value="1"/>
</dbReference>
<name>A0AAD1XQ57_EUPCR</name>
<evidence type="ECO:0000313" key="8">
    <source>
        <dbReference type="EMBL" id="CAI2376961.1"/>
    </source>
</evidence>
<dbReference type="InterPro" id="IPR036013">
    <property type="entry name" value="Band_7/SPFH_dom_sf"/>
</dbReference>
<sequence>MSNTIRKQLFATGGIVGSVLSLYLGYKYTIFNVEAGHRAIKFNKMKGILPTVYKEGWHLMVPWLEHPIIYDVRTHPQIFKSQTGSKDLQFVDLTVRVLYRPDAFKLPELYRFIGRDYDERVLPSIVNEVLRSTIAQYNATQLLTQREQVSFLIRKTLEERASRFSIILDDVSITHLQFSDEFSSAIEMKQIAQQDAEKAKFVVMQAEQEKKSNIIRAQGEAKAAELYGTSLAQNPAFIELRRIEASKDIADIIGRSRNRVFLESDSLMMNLTGSFDENLEKQTVKGSKLE</sequence>
<comment type="subcellular location">
    <subcellularLocation>
        <location evidence="1 6">Mitochondrion inner membrane</location>
    </subcellularLocation>
</comment>
<keyword evidence="3 6" id="KW-0999">Mitochondrion inner membrane</keyword>
<dbReference type="SUPFAM" id="SSF117892">
    <property type="entry name" value="Band 7/SPFH domain"/>
    <property type="match status" value="1"/>
</dbReference>
<evidence type="ECO:0000256" key="5">
    <source>
        <dbReference type="ARBA" id="ARBA00023136"/>
    </source>
</evidence>
<organism evidence="8 9">
    <name type="scientific">Euplotes crassus</name>
    <dbReference type="NCBI Taxonomy" id="5936"/>
    <lineage>
        <taxon>Eukaryota</taxon>
        <taxon>Sar</taxon>
        <taxon>Alveolata</taxon>
        <taxon>Ciliophora</taxon>
        <taxon>Intramacronucleata</taxon>
        <taxon>Spirotrichea</taxon>
        <taxon>Hypotrichia</taxon>
        <taxon>Euplotida</taxon>
        <taxon>Euplotidae</taxon>
        <taxon>Moneuplotes</taxon>
    </lineage>
</organism>
<dbReference type="GO" id="GO:0005743">
    <property type="term" value="C:mitochondrial inner membrane"/>
    <property type="evidence" value="ECO:0007669"/>
    <property type="project" value="UniProtKB-SubCell"/>
</dbReference>
<comment type="caution">
    <text evidence="8">The sequence shown here is derived from an EMBL/GenBank/DDBJ whole genome shotgun (WGS) entry which is preliminary data.</text>
</comment>
<accession>A0AAD1XQ57</accession>
<dbReference type="Proteomes" id="UP001295684">
    <property type="component" value="Unassembled WGS sequence"/>
</dbReference>
<comment type="similarity">
    <text evidence="2 6">Belongs to the prohibitin family.</text>
</comment>
<evidence type="ECO:0000256" key="2">
    <source>
        <dbReference type="ARBA" id="ARBA00009658"/>
    </source>
</evidence>
<dbReference type="PRINTS" id="PR00679">
    <property type="entry name" value="PROHIBITIN"/>
</dbReference>
<evidence type="ECO:0000313" key="9">
    <source>
        <dbReference type="Proteomes" id="UP001295684"/>
    </source>
</evidence>
<protein>
    <recommendedName>
        <fullName evidence="6">Prohibitin</fullName>
    </recommendedName>
</protein>
<dbReference type="PANTHER" id="PTHR23222:SF1">
    <property type="entry name" value="PROHIBITIN-2"/>
    <property type="match status" value="1"/>
</dbReference>